<dbReference type="InterPro" id="IPR000064">
    <property type="entry name" value="NLP_P60_dom"/>
</dbReference>
<dbReference type="Proteomes" id="UP001202248">
    <property type="component" value="Unassembled WGS sequence"/>
</dbReference>
<reference evidence="6 7" key="1">
    <citation type="submission" date="2022-02" db="EMBL/GenBank/DDBJ databases">
        <authorList>
            <person name="Min J."/>
        </authorList>
    </citation>
    <scope>NUCLEOTIDE SEQUENCE [LARGE SCALE GENOMIC DNA]</scope>
    <source>
        <strain evidence="6 7">GR10-1</strain>
    </source>
</reference>
<comment type="similarity">
    <text evidence="1">Belongs to the peptidase C40 family.</text>
</comment>
<evidence type="ECO:0000259" key="5">
    <source>
        <dbReference type="PROSITE" id="PS51935"/>
    </source>
</evidence>
<protein>
    <submittedName>
        <fullName evidence="6">C40 family peptidase</fullName>
    </submittedName>
</protein>
<evidence type="ECO:0000256" key="4">
    <source>
        <dbReference type="ARBA" id="ARBA00022807"/>
    </source>
</evidence>
<dbReference type="Pfam" id="PF00877">
    <property type="entry name" value="NLPC_P60"/>
    <property type="match status" value="1"/>
</dbReference>
<dbReference type="PANTHER" id="PTHR47053:SF1">
    <property type="entry name" value="MUREIN DD-ENDOPEPTIDASE MEPH-RELATED"/>
    <property type="match status" value="1"/>
</dbReference>
<dbReference type="InterPro" id="IPR051202">
    <property type="entry name" value="Peptidase_C40"/>
</dbReference>
<sequence length="130" mass="14142">MNTIVDFAETLQGIPYLYASSDPSKGFDCSGFITYVFNHFGLDVPRSSVEFTNKGITVPKEKAKRGDLILFTGTDSTSTIVGHMGIITSNTDSLRFIHSSSGKANGVTITSLNEYYLSRFVKVISVETGL</sequence>
<gene>
    <name evidence="6" type="ORF">MKP09_01790</name>
</gene>
<keyword evidence="3" id="KW-0378">Hydrolase</keyword>
<name>A0ABS9SEF3_9BACT</name>
<comment type="caution">
    <text evidence="6">The sequence shown here is derived from an EMBL/GenBank/DDBJ whole genome shotgun (WGS) entry which is preliminary data.</text>
</comment>
<feature type="domain" description="NlpC/P60" evidence="5">
    <location>
        <begin position="1"/>
        <end position="127"/>
    </location>
</feature>
<evidence type="ECO:0000313" key="7">
    <source>
        <dbReference type="Proteomes" id="UP001202248"/>
    </source>
</evidence>
<dbReference type="PANTHER" id="PTHR47053">
    <property type="entry name" value="MUREIN DD-ENDOPEPTIDASE MEPH-RELATED"/>
    <property type="match status" value="1"/>
</dbReference>
<dbReference type="RefSeq" id="WP_240826161.1">
    <property type="nucleotide sequence ID" value="NZ_JAKWBL010000001.1"/>
</dbReference>
<accession>A0ABS9SEF3</accession>
<proteinExistence type="inferred from homology"/>
<keyword evidence="2" id="KW-0645">Protease</keyword>
<organism evidence="6 7">
    <name type="scientific">Niabella ginsengisoli</name>
    <dbReference type="NCBI Taxonomy" id="522298"/>
    <lineage>
        <taxon>Bacteria</taxon>
        <taxon>Pseudomonadati</taxon>
        <taxon>Bacteroidota</taxon>
        <taxon>Chitinophagia</taxon>
        <taxon>Chitinophagales</taxon>
        <taxon>Chitinophagaceae</taxon>
        <taxon>Niabella</taxon>
    </lineage>
</organism>
<dbReference type="InterPro" id="IPR038765">
    <property type="entry name" value="Papain-like_cys_pep_sf"/>
</dbReference>
<evidence type="ECO:0000256" key="1">
    <source>
        <dbReference type="ARBA" id="ARBA00007074"/>
    </source>
</evidence>
<dbReference type="Gene3D" id="3.90.1720.10">
    <property type="entry name" value="endopeptidase domain like (from Nostoc punctiforme)"/>
    <property type="match status" value="1"/>
</dbReference>
<evidence type="ECO:0000256" key="3">
    <source>
        <dbReference type="ARBA" id="ARBA00022801"/>
    </source>
</evidence>
<keyword evidence="7" id="KW-1185">Reference proteome</keyword>
<evidence type="ECO:0000256" key="2">
    <source>
        <dbReference type="ARBA" id="ARBA00022670"/>
    </source>
</evidence>
<dbReference type="SUPFAM" id="SSF54001">
    <property type="entry name" value="Cysteine proteinases"/>
    <property type="match status" value="1"/>
</dbReference>
<keyword evidence="4" id="KW-0788">Thiol protease</keyword>
<dbReference type="EMBL" id="JAKWBL010000001">
    <property type="protein sequence ID" value="MCH5596742.1"/>
    <property type="molecule type" value="Genomic_DNA"/>
</dbReference>
<dbReference type="PROSITE" id="PS51935">
    <property type="entry name" value="NLPC_P60"/>
    <property type="match status" value="1"/>
</dbReference>
<evidence type="ECO:0000313" key="6">
    <source>
        <dbReference type="EMBL" id="MCH5596742.1"/>
    </source>
</evidence>